<accession>A0A2P5XAT4</accession>
<dbReference type="AlphaFoldDB" id="A0A2P5XAT4"/>
<dbReference type="InterPro" id="IPR029063">
    <property type="entry name" value="SAM-dependent_MTases_sf"/>
</dbReference>
<keyword evidence="1" id="KW-0472">Membrane</keyword>
<name>A0A2P5XAT4_GOSBA</name>
<evidence type="ECO:0000256" key="1">
    <source>
        <dbReference type="SAM" id="Phobius"/>
    </source>
</evidence>
<keyword evidence="1" id="KW-1133">Transmembrane helix</keyword>
<feature type="transmembrane region" description="Helical" evidence="1">
    <location>
        <begin position="6"/>
        <end position="23"/>
    </location>
</feature>
<dbReference type="SUPFAM" id="SSF53335">
    <property type="entry name" value="S-adenosyl-L-methionine-dependent methyltransferases"/>
    <property type="match status" value="1"/>
</dbReference>
<protein>
    <recommendedName>
        <fullName evidence="4">PABS domain-containing protein</fullName>
    </recommendedName>
</protein>
<dbReference type="Proteomes" id="UP000239757">
    <property type="component" value="Unassembled WGS sequence"/>
</dbReference>
<evidence type="ECO:0000313" key="2">
    <source>
        <dbReference type="EMBL" id="PPS00445.1"/>
    </source>
</evidence>
<dbReference type="EMBL" id="KZ665294">
    <property type="protein sequence ID" value="PPS00445.1"/>
    <property type="molecule type" value="Genomic_DNA"/>
</dbReference>
<sequence length="118" mass="13080">MQSLCQVKAVVIGLGAGLLTMFLHGCMQSMQIEGVELDPVMLNLARDYFGFTEDKRMKLEGEVNLVLFGLCSESHIEEDCIPDAALKLDKLLKSEHPEISQSITDAAKKLKRLKTGRT</sequence>
<evidence type="ECO:0000313" key="3">
    <source>
        <dbReference type="Proteomes" id="UP000239757"/>
    </source>
</evidence>
<dbReference type="Gene3D" id="3.40.50.150">
    <property type="entry name" value="Vaccinia Virus protein VP39"/>
    <property type="match status" value="1"/>
</dbReference>
<gene>
    <name evidence="2" type="ORF">GOBAR_AA20213</name>
</gene>
<dbReference type="OrthoDB" id="411785at2759"/>
<reference evidence="2 3" key="1">
    <citation type="submission" date="2015-01" db="EMBL/GenBank/DDBJ databases">
        <title>Genome of allotetraploid Gossypium barbadense reveals genomic plasticity and fiber elongation in cotton evolution.</title>
        <authorList>
            <person name="Chen X."/>
            <person name="Liu X."/>
            <person name="Zhao B."/>
            <person name="Zheng H."/>
            <person name="Hu Y."/>
            <person name="Lu G."/>
            <person name="Yang C."/>
            <person name="Chen J."/>
            <person name="Shan C."/>
            <person name="Zhang L."/>
            <person name="Zhou Y."/>
            <person name="Wang L."/>
            <person name="Guo W."/>
            <person name="Bai Y."/>
            <person name="Ruan J."/>
            <person name="Shangguan X."/>
            <person name="Mao Y."/>
            <person name="Jiang J."/>
            <person name="Zhu Y."/>
            <person name="Lei J."/>
            <person name="Kang H."/>
            <person name="Chen S."/>
            <person name="He X."/>
            <person name="Wang R."/>
            <person name="Wang Y."/>
            <person name="Chen J."/>
            <person name="Wang L."/>
            <person name="Yu S."/>
            <person name="Wang B."/>
            <person name="Wei J."/>
            <person name="Song S."/>
            <person name="Lu X."/>
            <person name="Gao Z."/>
            <person name="Gu W."/>
            <person name="Deng X."/>
            <person name="Ma D."/>
            <person name="Wang S."/>
            <person name="Liang W."/>
            <person name="Fang L."/>
            <person name="Cai C."/>
            <person name="Zhu X."/>
            <person name="Zhou B."/>
            <person name="Zhang Y."/>
            <person name="Chen Z."/>
            <person name="Xu S."/>
            <person name="Zhu R."/>
            <person name="Wang S."/>
            <person name="Zhang T."/>
            <person name="Zhao G."/>
        </authorList>
    </citation>
    <scope>NUCLEOTIDE SEQUENCE [LARGE SCALE GENOMIC DNA]</scope>
    <source>
        <strain evidence="3">cv. Xinhai21</strain>
        <tissue evidence="2">Leaf</tissue>
    </source>
</reference>
<organism evidence="2 3">
    <name type="scientific">Gossypium barbadense</name>
    <name type="common">Sea Island cotton</name>
    <name type="synonym">Hibiscus barbadensis</name>
    <dbReference type="NCBI Taxonomy" id="3634"/>
    <lineage>
        <taxon>Eukaryota</taxon>
        <taxon>Viridiplantae</taxon>
        <taxon>Streptophyta</taxon>
        <taxon>Embryophyta</taxon>
        <taxon>Tracheophyta</taxon>
        <taxon>Spermatophyta</taxon>
        <taxon>Magnoliopsida</taxon>
        <taxon>eudicotyledons</taxon>
        <taxon>Gunneridae</taxon>
        <taxon>Pentapetalae</taxon>
        <taxon>rosids</taxon>
        <taxon>malvids</taxon>
        <taxon>Malvales</taxon>
        <taxon>Malvaceae</taxon>
        <taxon>Malvoideae</taxon>
        <taxon>Gossypium</taxon>
    </lineage>
</organism>
<proteinExistence type="predicted"/>
<keyword evidence="1" id="KW-0812">Transmembrane</keyword>
<evidence type="ECO:0008006" key="4">
    <source>
        <dbReference type="Google" id="ProtNLM"/>
    </source>
</evidence>